<dbReference type="AlphaFoldDB" id="A0A418V458"/>
<organism evidence="1 2">
    <name type="scientific">Rhodopseudomonas palustris</name>
    <dbReference type="NCBI Taxonomy" id="1076"/>
    <lineage>
        <taxon>Bacteria</taxon>
        <taxon>Pseudomonadati</taxon>
        <taxon>Pseudomonadota</taxon>
        <taxon>Alphaproteobacteria</taxon>
        <taxon>Hyphomicrobiales</taxon>
        <taxon>Nitrobacteraceae</taxon>
        <taxon>Rhodopseudomonas</taxon>
    </lineage>
</organism>
<accession>A0A418V458</accession>
<sequence length="85" mass="8782">MGGAKFVIAGGLVAAGLLVGPATVRADDQAVVLCGEITDAASAGIRAGRVDEARVLKPFLDRCAPILKARMDRAIDALRARRAPQ</sequence>
<proteinExistence type="predicted"/>
<comment type="caution">
    <text evidence="1">The sequence shown here is derived from an EMBL/GenBank/DDBJ whole genome shotgun (WGS) entry which is preliminary data.</text>
</comment>
<dbReference type="Proteomes" id="UP000285523">
    <property type="component" value="Unassembled WGS sequence"/>
</dbReference>
<protein>
    <submittedName>
        <fullName evidence="1">Uncharacterized protein</fullName>
    </submittedName>
</protein>
<dbReference type="RefSeq" id="WP_119857354.1">
    <property type="nucleotide sequence ID" value="NZ_QYYD01000014.1"/>
</dbReference>
<evidence type="ECO:0000313" key="1">
    <source>
        <dbReference type="EMBL" id="RJF70909.1"/>
    </source>
</evidence>
<dbReference type="EMBL" id="QYYD01000014">
    <property type="protein sequence ID" value="RJF70909.1"/>
    <property type="molecule type" value="Genomic_DNA"/>
</dbReference>
<name>A0A418V458_RHOPL</name>
<gene>
    <name evidence="1" type="ORF">D4Q52_14870</name>
</gene>
<evidence type="ECO:0000313" key="2">
    <source>
        <dbReference type="Proteomes" id="UP000285523"/>
    </source>
</evidence>
<reference evidence="1 2" key="1">
    <citation type="submission" date="2018-09" db="EMBL/GenBank/DDBJ databases">
        <title>Draft genome sequence of Rhodopseudomonas palustris 2.1.18.</title>
        <authorList>
            <person name="Robertson S.L."/>
            <person name="Meyer T.E."/>
            <person name="Kyndt J.A."/>
        </authorList>
    </citation>
    <scope>NUCLEOTIDE SEQUENCE [LARGE SCALE GENOMIC DNA]</scope>
    <source>
        <strain evidence="1 2">2.1.18</strain>
    </source>
</reference>